<dbReference type="AlphaFoldDB" id="A0A397P1X8"/>
<keyword evidence="3" id="KW-0813">Transport</keyword>
<organism evidence="10 11">
    <name type="scientific">Hephaestia caeni</name>
    <dbReference type="NCBI Taxonomy" id="645617"/>
    <lineage>
        <taxon>Bacteria</taxon>
        <taxon>Pseudomonadati</taxon>
        <taxon>Pseudomonadota</taxon>
        <taxon>Alphaproteobacteria</taxon>
        <taxon>Sphingomonadales</taxon>
        <taxon>Sphingomonadaceae</taxon>
        <taxon>Hephaestia</taxon>
    </lineage>
</organism>
<evidence type="ECO:0000313" key="10">
    <source>
        <dbReference type="EMBL" id="RIA43550.1"/>
    </source>
</evidence>
<evidence type="ECO:0000256" key="9">
    <source>
        <dbReference type="SAM" id="SignalP"/>
    </source>
</evidence>
<gene>
    <name evidence="10" type="ORF">DFR49_1772</name>
</gene>
<keyword evidence="6" id="KW-0472">Membrane</keyword>
<proteinExistence type="inferred from homology"/>
<accession>A0A397P1X8</accession>
<dbReference type="GO" id="GO:0009279">
    <property type="term" value="C:cell outer membrane"/>
    <property type="evidence" value="ECO:0007669"/>
    <property type="project" value="UniProtKB-SubCell"/>
</dbReference>
<protein>
    <submittedName>
        <fullName evidence="10">Adhesin transport system outer membrane protein</fullName>
    </submittedName>
</protein>
<dbReference type="PANTHER" id="PTHR30026">
    <property type="entry name" value="OUTER MEMBRANE PROTEIN TOLC"/>
    <property type="match status" value="1"/>
</dbReference>
<keyword evidence="5" id="KW-0812">Transmembrane</keyword>
<evidence type="ECO:0000256" key="5">
    <source>
        <dbReference type="ARBA" id="ARBA00022692"/>
    </source>
</evidence>
<dbReference type="InterPro" id="IPR051906">
    <property type="entry name" value="TolC-like"/>
</dbReference>
<keyword evidence="8" id="KW-0175">Coiled coil</keyword>
<dbReference type="PANTHER" id="PTHR30026:SF20">
    <property type="entry name" value="OUTER MEMBRANE PROTEIN TOLC"/>
    <property type="match status" value="1"/>
</dbReference>
<dbReference type="SUPFAM" id="SSF56954">
    <property type="entry name" value="Outer membrane efflux proteins (OEP)"/>
    <property type="match status" value="1"/>
</dbReference>
<dbReference type="GO" id="GO:1990281">
    <property type="term" value="C:efflux pump complex"/>
    <property type="evidence" value="ECO:0007669"/>
    <property type="project" value="TreeGrafter"/>
</dbReference>
<dbReference type="Gene3D" id="1.20.1600.10">
    <property type="entry name" value="Outer membrane efflux proteins (OEP)"/>
    <property type="match status" value="1"/>
</dbReference>
<feature type="coiled-coil region" evidence="8">
    <location>
        <begin position="321"/>
        <end position="348"/>
    </location>
</feature>
<name>A0A397P1X8_9SPHN</name>
<dbReference type="RefSeq" id="WP_147373671.1">
    <property type="nucleotide sequence ID" value="NZ_QXDC01000003.1"/>
</dbReference>
<comment type="subcellular location">
    <subcellularLocation>
        <location evidence="1">Cell outer membrane</location>
    </subcellularLocation>
</comment>
<evidence type="ECO:0000256" key="3">
    <source>
        <dbReference type="ARBA" id="ARBA00022448"/>
    </source>
</evidence>
<evidence type="ECO:0000256" key="2">
    <source>
        <dbReference type="ARBA" id="ARBA00007613"/>
    </source>
</evidence>
<evidence type="ECO:0000256" key="6">
    <source>
        <dbReference type="ARBA" id="ARBA00023136"/>
    </source>
</evidence>
<keyword evidence="4" id="KW-1134">Transmembrane beta strand</keyword>
<comment type="similarity">
    <text evidence="2">Belongs to the outer membrane factor (OMF) (TC 1.B.17) family.</text>
</comment>
<dbReference type="GO" id="GO:0015562">
    <property type="term" value="F:efflux transmembrane transporter activity"/>
    <property type="evidence" value="ECO:0007669"/>
    <property type="project" value="InterPro"/>
</dbReference>
<dbReference type="GO" id="GO:0015288">
    <property type="term" value="F:porin activity"/>
    <property type="evidence" value="ECO:0007669"/>
    <property type="project" value="TreeGrafter"/>
</dbReference>
<evidence type="ECO:0000256" key="1">
    <source>
        <dbReference type="ARBA" id="ARBA00004442"/>
    </source>
</evidence>
<evidence type="ECO:0000256" key="8">
    <source>
        <dbReference type="SAM" id="Coils"/>
    </source>
</evidence>
<dbReference type="OrthoDB" id="7402961at2"/>
<feature type="chain" id="PRO_5017322423" evidence="9">
    <location>
        <begin position="23"/>
        <end position="562"/>
    </location>
</feature>
<evidence type="ECO:0000256" key="7">
    <source>
        <dbReference type="ARBA" id="ARBA00023237"/>
    </source>
</evidence>
<sequence length="562" mass="59462">MRLNSRLGAAVPGLVASIAAIAGPAIFSDAAMAGQATQVGPGSVVQSAPPVIQTVPPQTPGATPIVPGPLGQGLPPVVQPAPIAVEPAVPSSSAMIGHAAAVSSPESTTPPPLRGEPVPFPQALPAPTREPMAIDPAEDPILRLAESSIAPDFFRSAIRDAVRRNPDLDSAYAQRAQARAARAEARWGQLPVADISITNFQTLSRAFSNDPDNVIERSRPAHRTDAQFNIQQSLWDFGAAEDRIKAAHARLDATTQNIDDSASQVAIEAIGAWYDVFGYGALVQLGEGFTAAQAVLRRQIDERVAQGASAPGDVAQVESYIASANSRLADYRRSLANARARFAQLTGRPAPDALGRAPILDAPVLSLDAARAKAATIPSVLVQKRLAEASRYDAKAARADILPKITGGVNAGRYGLIETARDYDVRANVALTMRLGGGGPQRADQAHARARVAQAQYDGTREKAVRDAAIAWSDVDALEQEVAALRVNYISSRQSRDVLAERFRVSRGTLFDLLQSENNYFQVAGQYIVAVTQLDTARYVLLARTGELLDTLDIAEVAGGVQ</sequence>
<dbReference type="InterPro" id="IPR003423">
    <property type="entry name" value="OMP_efflux"/>
</dbReference>
<dbReference type="Pfam" id="PF02321">
    <property type="entry name" value="OEP"/>
    <property type="match status" value="2"/>
</dbReference>
<dbReference type="Proteomes" id="UP000266568">
    <property type="component" value="Unassembled WGS sequence"/>
</dbReference>
<dbReference type="EMBL" id="QXDC01000003">
    <property type="protein sequence ID" value="RIA43550.1"/>
    <property type="molecule type" value="Genomic_DNA"/>
</dbReference>
<reference evidence="10 11" key="1">
    <citation type="submission" date="2018-08" db="EMBL/GenBank/DDBJ databases">
        <title>Genomic Encyclopedia of Type Strains, Phase IV (KMG-IV): sequencing the most valuable type-strain genomes for metagenomic binning, comparative biology and taxonomic classification.</title>
        <authorList>
            <person name="Goeker M."/>
        </authorList>
    </citation>
    <scope>NUCLEOTIDE SEQUENCE [LARGE SCALE GENOMIC DNA]</scope>
    <source>
        <strain evidence="10 11">DSM 25527</strain>
    </source>
</reference>
<feature type="signal peptide" evidence="9">
    <location>
        <begin position="1"/>
        <end position="22"/>
    </location>
</feature>
<evidence type="ECO:0000256" key="4">
    <source>
        <dbReference type="ARBA" id="ARBA00022452"/>
    </source>
</evidence>
<keyword evidence="9" id="KW-0732">Signal</keyword>
<keyword evidence="11" id="KW-1185">Reference proteome</keyword>
<comment type="caution">
    <text evidence="10">The sequence shown here is derived from an EMBL/GenBank/DDBJ whole genome shotgun (WGS) entry which is preliminary data.</text>
</comment>
<evidence type="ECO:0000313" key="11">
    <source>
        <dbReference type="Proteomes" id="UP000266568"/>
    </source>
</evidence>
<keyword evidence="7" id="KW-0998">Cell outer membrane</keyword>